<reference evidence="2" key="2">
    <citation type="submission" date="2015-01" db="EMBL/GenBank/DDBJ databases">
        <title>Evolutionary Origins and Diversification of the Mycorrhizal Mutualists.</title>
        <authorList>
            <consortium name="DOE Joint Genome Institute"/>
            <consortium name="Mycorrhizal Genomics Consortium"/>
            <person name="Kohler A."/>
            <person name="Kuo A."/>
            <person name="Nagy L.G."/>
            <person name="Floudas D."/>
            <person name="Copeland A."/>
            <person name="Barry K.W."/>
            <person name="Cichocki N."/>
            <person name="Veneault-Fourrey C."/>
            <person name="LaButti K."/>
            <person name="Lindquist E.A."/>
            <person name="Lipzen A."/>
            <person name="Lundell T."/>
            <person name="Morin E."/>
            <person name="Murat C."/>
            <person name="Riley R."/>
            <person name="Ohm R."/>
            <person name="Sun H."/>
            <person name="Tunlid A."/>
            <person name="Henrissat B."/>
            <person name="Grigoriev I.V."/>
            <person name="Hibbett D.S."/>
            <person name="Martin F."/>
        </authorList>
    </citation>
    <scope>NUCLEOTIDE SEQUENCE [LARGE SCALE GENOMIC DNA]</scope>
    <source>
        <strain evidence="2">UH-Slu-Lm8-n1</strain>
    </source>
</reference>
<name>A0A0D0C102_9AGAM</name>
<organism evidence="1 2">
    <name type="scientific">Suillus luteus UH-Slu-Lm8-n1</name>
    <dbReference type="NCBI Taxonomy" id="930992"/>
    <lineage>
        <taxon>Eukaryota</taxon>
        <taxon>Fungi</taxon>
        <taxon>Dikarya</taxon>
        <taxon>Basidiomycota</taxon>
        <taxon>Agaricomycotina</taxon>
        <taxon>Agaricomycetes</taxon>
        <taxon>Agaricomycetidae</taxon>
        <taxon>Boletales</taxon>
        <taxon>Suillineae</taxon>
        <taxon>Suillaceae</taxon>
        <taxon>Suillus</taxon>
    </lineage>
</organism>
<dbReference type="EMBL" id="KN835137">
    <property type="protein sequence ID" value="KIK48528.1"/>
    <property type="molecule type" value="Genomic_DNA"/>
</dbReference>
<keyword evidence="2" id="KW-1185">Reference proteome</keyword>
<dbReference type="InParanoid" id="A0A0D0C102"/>
<evidence type="ECO:0000313" key="2">
    <source>
        <dbReference type="Proteomes" id="UP000054485"/>
    </source>
</evidence>
<evidence type="ECO:0000313" key="1">
    <source>
        <dbReference type="EMBL" id="KIK48528.1"/>
    </source>
</evidence>
<gene>
    <name evidence="1" type="ORF">CY34DRAFT_103942</name>
</gene>
<dbReference type="STRING" id="930992.A0A0D0C102"/>
<dbReference type="HOGENOM" id="CLU_1205460_0_0_1"/>
<dbReference type="Proteomes" id="UP000054485">
    <property type="component" value="Unassembled WGS sequence"/>
</dbReference>
<sequence>MPPGVNTQLLDELSRALLTAVYPKDGQTTHDTGPDASFHLRRDSCYIRIIYALTKNDEWFRRLIRDGHDKRCMSLVDGVYQSHYSPIGFYLLVIFGRIKSSGKDLPFSLVQEKWRLLIRNAWDRATYNEIRDINDVNGIPAFVTATRLNLSASDNEVPRKWFTDLAAKVHEVLVILQRRQATFRVRVVNNSIGQAAVDTAVSSIQGLHDELGCVVEQRNASQRDDKVSGS</sequence>
<proteinExistence type="predicted"/>
<dbReference type="OrthoDB" id="2690869at2759"/>
<dbReference type="AlphaFoldDB" id="A0A0D0C102"/>
<protein>
    <submittedName>
        <fullName evidence="1">Uncharacterized protein</fullName>
    </submittedName>
</protein>
<accession>A0A0D0C102</accession>
<reference evidence="1 2" key="1">
    <citation type="submission" date="2014-04" db="EMBL/GenBank/DDBJ databases">
        <authorList>
            <consortium name="DOE Joint Genome Institute"/>
            <person name="Kuo A."/>
            <person name="Ruytinx J."/>
            <person name="Rineau F."/>
            <person name="Colpaert J."/>
            <person name="Kohler A."/>
            <person name="Nagy L.G."/>
            <person name="Floudas D."/>
            <person name="Copeland A."/>
            <person name="Barry K.W."/>
            <person name="Cichocki N."/>
            <person name="Veneault-Fourrey C."/>
            <person name="LaButti K."/>
            <person name="Lindquist E.A."/>
            <person name="Lipzen A."/>
            <person name="Lundell T."/>
            <person name="Morin E."/>
            <person name="Murat C."/>
            <person name="Sun H."/>
            <person name="Tunlid A."/>
            <person name="Henrissat B."/>
            <person name="Grigoriev I.V."/>
            <person name="Hibbett D.S."/>
            <person name="Martin F."/>
            <person name="Nordberg H.P."/>
            <person name="Cantor M.N."/>
            <person name="Hua S.X."/>
        </authorList>
    </citation>
    <scope>NUCLEOTIDE SEQUENCE [LARGE SCALE GENOMIC DNA]</scope>
    <source>
        <strain evidence="1 2">UH-Slu-Lm8-n1</strain>
    </source>
</reference>